<accession>A0A3A8KCC3</accession>
<feature type="region of interest" description="Disordered" evidence="1">
    <location>
        <begin position="87"/>
        <end position="115"/>
    </location>
</feature>
<proteinExistence type="predicted"/>
<dbReference type="EMBL" id="RAWE01000017">
    <property type="protein sequence ID" value="RKH05610.1"/>
    <property type="molecule type" value="Genomic_DNA"/>
</dbReference>
<gene>
    <name evidence="2" type="ORF">D7X32_07720</name>
</gene>
<evidence type="ECO:0000313" key="3">
    <source>
        <dbReference type="Proteomes" id="UP000268313"/>
    </source>
</evidence>
<protein>
    <submittedName>
        <fullName evidence="2">Uncharacterized protein</fullName>
    </submittedName>
</protein>
<comment type="caution">
    <text evidence="2">The sequence shown here is derived from an EMBL/GenBank/DDBJ whole genome shotgun (WGS) entry which is preliminary data.</text>
</comment>
<dbReference type="Proteomes" id="UP000268313">
    <property type="component" value="Unassembled WGS sequence"/>
</dbReference>
<name>A0A3A8KCC3_9BACT</name>
<sequence>MPVPGCPLYQGGMTKKVRLSYEFSAVQHAIQCAQFLAMLLRDDGMPNPEYAQATPGAVVGILILVEERLTLLHRALEGNANPAVLHALHNEAEDERDSGQGIVLQGWTEGPTHAP</sequence>
<evidence type="ECO:0000256" key="1">
    <source>
        <dbReference type="SAM" id="MobiDB-lite"/>
    </source>
</evidence>
<organism evidence="2 3">
    <name type="scientific">Corallococcus carmarthensis</name>
    <dbReference type="NCBI Taxonomy" id="2316728"/>
    <lineage>
        <taxon>Bacteria</taxon>
        <taxon>Pseudomonadati</taxon>
        <taxon>Myxococcota</taxon>
        <taxon>Myxococcia</taxon>
        <taxon>Myxococcales</taxon>
        <taxon>Cystobacterineae</taxon>
        <taxon>Myxococcaceae</taxon>
        <taxon>Corallococcus</taxon>
    </lineage>
</organism>
<dbReference type="AlphaFoldDB" id="A0A3A8KCC3"/>
<reference evidence="3" key="1">
    <citation type="submission" date="2018-09" db="EMBL/GenBank/DDBJ databases">
        <authorList>
            <person name="Livingstone P.G."/>
            <person name="Whitworth D.E."/>
        </authorList>
    </citation>
    <scope>NUCLEOTIDE SEQUENCE [LARGE SCALE GENOMIC DNA]</scope>
    <source>
        <strain evidence="3">CA043D</strain>
    </source>
</reference>
<evidence type="ECO:0000313" key="2">
    <source>
        <dbReference type="EMBL" id="RKH05610.1"/>
    </source>
</evidence>
<keyword evidence="3" id="KW-1185">Reference proteome</keyword>